<evidence type="ECO:0000313" key="2">
    <source>
        <dbReference type="EMBL" id="KAK9693244.1"/>
    </source>
</evidence>
<keyword evidence="3" id="KW-1185">Reference proteome</keyword>
<feature type="region of interest" description="Disordered" evidence="1">
    <location>
        <begin position="1"/>
        <end position="20"/>
    </location>
</feature>
<dbReference type="Proteomes" id="UP001458880">
    <property type="component" value="Unassembled WGS sequence"/>
</dbReference>
<dbReference type="EMBL" id="JASPKY010000547">
    <property type="protein sequence ID" value="KAK9693244.1"/>
    <property type="molecule type" value="Genomic_DNA"/>
</dbReference>
<evidence type="ECO:0000256" key="1">
    <source>
        <dbReference type="SAM" id="MobiDB-lite"/>
    </source>
</evidence>
<gene>
    <name evidence="2" type="ORF">QE152_g34307</name>
</gene>
<accession>A0AAW1IU07</accession>
<proteinExistence type="predicted"/>
<feature type="compositionally biased region" description="Polar residues" evidence="1">
    <location>
        <begin position="1"/>
        <end position="15"/>
    </location>
</feature>
<reference evidence="2 3" key="1">
    <citation type="journal article" date="2024" name="BMC Genomics">
        <title>De novo assembly and annotation of Popillia japonica's genome with initial clues to its potential as an invasive pest.</title>
        <authorList>
            <person name="Cucini C."/>
            <person name="Boschi S."/>
            <person name="Funari R."/>
            <person name="Cardaioli E."/>
            <person name="Iannotti N."/>
            <person name="Marturano G."/>
            <person name="Paoli F."/>
            <person name="Bruttini M."/>
            <person name="Carapelli A."/>
            <person name="Frati F."/>
            <person name="Nardi F."/>
        </authorList>
    </citation>
    <scope>NUCLEOTIDE SEQUENCE [LARGE SCALE GENOMIC DNA]</scope>
    <source>
        <strain evidence="2">DMR45628</strain>
    </source>
</reference>
<name>A0AAW1IU07_POPJA</name>
<dbReference type="AlphaFoldDB" id="A0AAW1IU07"/>
<comment type="caution">
    <text evidence="2">The sequence shown here is derived from an EMBL/GenBank/DDBJ whole genome shotgun (WGS) entry which is preliminary data.</text>
</comment>
<organism evidence="2 3">
    <name type="scientific">Popillia japonica</name>
    <name type="common">Japanese beetle</name>
    <dbReference type="NCBI Taxonomy" id="7064"/>
    <lineage>
        <taxon>Eukaryota</taxon>
        <taxon>Metazoa</taxon>
        <taxon>Ecdysozoa</taxon>
        <taxon>Arthropoda</taxon>
        <taxon>Hexapoda</taxon>
        <taxon>Insecta</taxon>
        <taxon>Pterygota</taxon>
        <taxon>Neoptera</taxon>
        <taxon>Endopterygota</taxon>
        <taxon>Coleoptera</taxon>
        <taxon>Polyphaga</taxon>
        <taxon>Scarabaeiformia</taxon>
        <taxon>Scarabaeidae</taxon>
        <taxon>Rutelinae</taxon>
        <taxon>Popillia</taxon>
    </lineage>
</organism>
<evidence type="ECO:0000313" key="3">
    <source>
        <dbReference type="Proteomes" id="UP001458880"/>
    </source>
</evidence>
<protein>
    <submittedName>
        <fullName evidence="2">Uncharacterized protein</fullName>
    </submittedName>
</protein>
<sequence>MSNDDVNSSPQSSVNEPVGESKPKLTLDFLVKLIPNNFDGDSLYQDKKSIDQLLEELSNIKQQHSETFSQFYQRPEDLSSRILAIVHTIDEGDEGDKNLKGRLLMIGDMTLNRFIYHTHPNISQMLRYRQFSSINEALTAAIAEEKVLKLVYKPNQY</sequence>